<dbReference type="EMBL" id="BIFT01000002">
    <property type="protein sequence ID" value="GCE29609.1"/>
    <property type="molecule type" value="Genomic_DNA"/>
</dbReference>
<feature type="chain" id="PRO_5019013919" description="Photosynthesis system II assembly factor Ycf48/Hcf136-like domain-containing protein" evidence="2">
    <location>
        <begin position="29"/>
        <end position="402"/>
    </location>
</feature>
<protein>
    <recommendedName>
        <fullName evidence="5">Photosynthesis system II assembly factor Ycf48/Hcf136-like domain-containing protein</fullName>
    </recommendedName>
</protein>
<comment type="caution">
    <text evidence="3">The sequence shown here is derived from an EMBL/GenBank/DDBJ whole genome shotgun (WGS) entry which is preliminary data.</text>
</comment>
<sequence length="402" mass="42499">MRKRIGLFSMLLVALLATFSIVVTSASAAARSGQNMQKERATSAFPAQTFANSTASGIAIISSTDVWVVGSYRDAQLEQHILTEHWNGSAWSVIPSPSVNSSELKAVAAVSSNDVWAVGNTAVTHDDYPTALVEHWNGTQWSVVSNIGLPKGSYGSQLEALAVVSPTNIWAVGTTYINTIVPFQGLIEHWDGKQWSNVPAAANTKVLNGVFALSANNIWAVGSQVVSGHSSRSNTNIIHWDGTQWSNLSAGAFPFIEGELTSITGTGVNNLWAVGYQVAKQAPIIVHWDGSTWSNVDSPSSGNGIQQTLSSITAVAPNDIWAVGASVKNSVSTGLIVHRDGAKWSIVFSPTSVREAPVGSMCSGLIQGKASGCPIGVRRSRSLSPSCMGSPRPARRNAFSRP</sequence>
<organism evidence="3 4">
    <name type="scientific">Dictyobacter alpinus</name>
    <dbReference type="NCBI Taxonomy" id="2014873"/>
    <lineage>
        <taxon>Bacteria</taxon>
        <taxon>Bacillati</taxon>
        <taxon>Chloroflexota</taxon>
        <taxon>Ktedonobacteria</taxon>
        <taxon>Ktedonobacterales</taxon>
        <taxon>Dictyobacteraceae</taxon>
        <taxon>Dictyobacter</taxon>
    </lineage>
</organism>
<feature type="region of interest" description="Disordered" evidence="1">
    <location>
        <begin position="381"/>
        <end position="402"/>
    </location>
</feature>
<feature type="signal peptide" evidence="2">
    <location>
        <begin position="1"/>
        <end position="28"/>
    </location>
</feature>
<evidence type="ECO:0008006" key="5">
    <source>
        <dbReference type="Google" id="ProtNLM"/>
    </source>
</evidence>
<name>A0A402BE54_9CHLR</name>
<evidence type="ECO:0000313" key="4">
    <source>
        <dbReference type="Proteomes" id="UP000287171"/>
    </source>
</evidence>
<keyword evidence="4" id="KW-1185">Reference proteome</keyword>
<gene>
    <name evidence="3" type="ORF">KDA_50930</name>
</gene>
<evidence type="ECO:0000313" key="3">
    <source>
        <dbReference type="EMBL" id="GCE29609.1"/>
    </source>
</evidence>
<keyword evidence="2" id="KW-0732">Signal</keyword>
<dbReference type="AlphaFoldDB" id="A0A402BE54"/>
<accession>A0A402BE54</accession>
<evidence type="ECO:0000256" key="2">
    <source>
        <dbReference type="SAM" id="SignalP"/>
    </source>
</evidence>
<proteinExistence type="predicted"/>
<evidence type="ECO:0000256" key="1">
    <source>
        <dbReference type="SAM" id="MobiDB-lite"/>
    </source>
</evidence>
<reference evidence="4" key="1">
    <citation type="submission" date="2018-12" db="EMBL/GenBank/DDBJ databases">
        <title>Tengunoibacter tsumagoiensis gen. nov., sp. nov., Dictyobacter kobayashii sp. nov., D. alpinus sp. nov., and D. joshuensis sp. nov. and description of Dictyobacteraceae fam. nov. within the order Ktedonobacterales isolated from Tengu-no-mugimeshi.</title>
        <authorList>
            <person name="Wang C.M."/>
            <person name="Zheng Y."/>
            <person name="Sakai Y."/>
            <person name="Toyoda A."/>
            <person name="Minakuchi Y."/>
            <person name="Abe K."/>
            <person name="Yokota A."/>
            <person name="Yabe S."/>
        </authorList>
    </citation>
    <scope>NUCLEOTIDE SEQUENCE [LARGE SCALE GENOMIC DNA]</scope>
    <source>
        <strain evidence="4">Uno16</strain>
    </source>
</reference>
<dbReference type="Proteomes" id="UP000287171">
    <property type="component" value="Unassembled WGS sequence"/>
</dbReference>